<comment type="caution">
    <text evidence="2">The sequence shown here is derived from an EMBL/GenBank/DDBJ whole genome shotgun (WGS) entry which is preliminary data.</text>
</comment>
<evidence type="ECO:0000256" key="1">
    <source>
        <dbReference type="SAM" id="MobiDB-lite"/>
    </source>
</evidence>
<evidence type="ECO:0000313" key="3">
    <source>
        <dbReference type="Proteomes" id="UP000265618"/>
    </source>
</evidence>
<feature type="compositionally biased region" description="Low complexity" evidence="1">
    <location>
        <begin position="44"/>
        <end position="55"/>
    </location>
</feature>
<proteinExistence type="predicted"/>
<sequence>DYSLSATADRTVGSKSESFFAAFAGRRPRRDPADGTDYSTAHTSSGSAISFKGSSLPAMGGDTEAERDL</sequence>
<reference evidence="2 3" key="1">
    <citation type="journal article" date="2018" name="PLoS ONE">
        <title>The draft genome of Kipferlia bialata reveals reductive genome evolution in fornicate parasites.</title>
        <authorList>
            <person name="Tanifuji G."/>
            <person name="Takabayashi S."/>
            <person name="Kume K."/>
            <person name="Takagi M."/>
            <person name="Nakayama T."/>
            <person name="Kamikawa R."/>
            <person name="Inagaki Y."/>
            <person name="Hashimoto T."/>
        </authorList>
    </citation>
    <scope>NUCLEOTIDE SEQUENCE [LARGE SCALE GENOMIC DNA]</scope>
    <source>
        <strain evidence="2">NY0173</strain>
    </source>
</reference>
<feature type="non-terminal residue" evidence="2">
    <location>
        <position position="1"/>
    </location>
</feature>
<dbReference type="EMBL" id="BDIP01009476">
    <property type="protein sequence ID" value="GIQ92338.1"/>
    <property type="molecule type" value="Genomic_DNA"/>
</dbReference>
<dbReference type="Proteomes" id="UP000265618">
    <property type="component" value="Unassembled WGS sequence"/>
</dbReference>
<name>A0A9K3GRD3_9EUKA</name>
<dbReference type="AlphaFoldDB" id="A0A9K3GRD3"/>
<protein>
    <submittedName>
        <fullName evidence="2">Uncharacterized protein</fullName>
    </submittedName>
</protein>
<gene>
    <name evidence="2" type="ORF">KIPB_016046</name>
</gene>
<evidence type="ECO:0000313" key="2">
    <source>
        <dbReference type="EMBL" id="GIQ92338.1"/>
    </source>
</evidence>
<accession>A0A9K3GRD3</accession>
<keyword evidence="3" id="KW-1185">Reference proteome</keyword>
<organism evidence="2 3">
    <name type="scientific">Kipferlia bialata</name>
    <dbReference type="NCBI Taxonomy" id="797122"/>
    <lineage>
        <taxon>Eukaryota</taxon>
        <taxon>Metamonada</taxon>
        <taxon>Carpediemonas-like organisms</taxon>
        <taxon>Kipferlia</taxon>
    </lineage>
</organism>
<feature type="region of interest" description="Disordered" evidence="1">
    <location>
        <begin position="23"/>
        <end position="69"/>
    </location>
</feature>
<feature type="non-terminal residue" evidence="2">
    <location>
        <position position="69"/>
    </location>
</feature>